<evidence type="ECO:0000256" key="5">
    <source>
        <dbReference type="HAMAP-Rule" id="MF_01326"/>
    </source>
</evidence>
<dbReference type="GO" id="GO:0019843">
    <property type="term" value="F:rRNA binding"/>
    <property type="evidence" value="ECO:0007669"/>
    <property type="project" value="UniProtKB-UniRule"/>
</dbReference>
<dbReference type="PANTHER" id="PTHR12903">
    <property type="entry name" value="MITOCHONDRIAL RIBOSOMAL PROTEIN L24"/>
    <property type="match status" value="1"/>
</dbReference>
<keyword evidence="3 5" id="KW-0687">Ribonucleoprotein</keyword>
<dbReference type="NCBIfam" id="TIGR01079">
    <property type="entry name" value="rplX_bact"/>
    <property type="match status" value="1"/>
</dbReference>
<dbReference type="Gene3D" id="2.30.30.30">
    <property type="match status" value="1"/>
</dbReference>
<dbReference type="GO" id="GO:0006412">
    <property type="term" value="P:translation"/>
    <property type="evidence" value="ECO:0007669"/>
    <property type="project" value="UniProtKB-UniRule"/>
</dbReference>
<dbReference type="SUPFAM" id="SSF50104">
    <property type="entry name" value="Translation proteins SH3-like domain"/>
    <property type="match status" value="1"/>
</dbReference>
<proteinExistence type="inferred from homology"/>
<keyword evidence="5" id="KW-0699">rRNA-binding</keyword>
<comment type="function">
    <text evidence="5">One of the proteins that surrounds the polypeptide exit tunnel on the outside of the subunit.</text>
</comment>
<evidence type="ECO:0000256" key="3">
    <source>
        <dbReference type="ARBA" id="ARBA00023274"/>
    </source>
</evidence>
<dbReference type="Proteomes" id="UP000323632">
    <property type="component" value="Unassembled WGS sequence"/>
</dbReference>
<comment type="function">
    <text evidence="5">One of two assembly initiator proteins, it binds directly to the 5'-end of the 23S rRNA, where it nucleates assembly of the 50S subunit.</text>
</comment>
<dbReference type="InterPro" id="IPR008991">
    <property type="entry name" value="Translation_prot_SH3-like_sf"/>
</dbReference>
<dbReference type="CDD" id="cd06089">
    <property type="entry name" value="KOW_RPL26"/>
    <property type="match status" value="1"/>
</dbReference>
<dbReference type="AlphaFoldDB" id="A0A5M6CJK3"/>
<comment type="similarity">
    <text evidence="1 5">Belongs to the universal ribosomal protein uL24 family.</text>
</comment>
<accession>A0A5M6CJK3</accession>
<dbReference type="HAMAP" id="MF_01326_B">
    <property type="entry name" value="Ribosomal_uL24_B"/>
    <property type="match status" value="1"/>
</dbReference>
<evidence type="ECO:0000313" key="8">
    <source>
        <dbReference type="Proteomes" id="UP000323632"/>
    </source>
</evidence>
<sequence length="112" mass="12520">MSTRFKPKFSIKKGDQVIVIAGNDKNRTTPHNVLAVYPQEARVLVEGVNIRTKHQKPSAKNPQGGIVKEEATIHISNVQLWDAKAKAPVRVRTERKDGKAIRISKKTGQEIK</sequence>
<dbReference type="InterPro" id="IPR003256">
    <property type="entry name" value="Ribosomal_uL24"/>
</dbReference>
<dbReference type="InterPro" id="IPR014722">
    <property type="entry name" value="Rib_uL2_dom2"/>
</dbReference>
<dbReference type="GO" id="GO:1990904">
    <property type="term" value="C:ribonucleoprotein complex"/>
    <property type="evidence" value="ECO:0007669"/>
    <property type="project" value="UniProtKB-KW"/>
</dbReference>
<evidence type="ECO:0000259" key="6">
    <source>
        <dbReference type="Pfam" id="PF17136"/>
    </source>
</evidence>
<gene>
    <name evidence="5" type="primary">rplX</name>
    <name evidence="7" type="ORF">F0919_12130</name>
</gene>
<feature type="domain" description="Large ribosomal subunit protein uL24 C-terminal" evidence="6">
    <location>
        <begin position="48"/>
        <end position="111"/>
    </location>
</feature>
<name>A0A5M6CJK3_9BACT</name>
<dbReference type="EMBL" id="VWSH01000003">
    <property type="protein sequence ID" value="KAA5533289.1"/>
    <property type="molecule type" value="Genomic_DNA"/>
</dbReference>
<dbReference type="GO" id="GO:0005840">
    <property type="term" value="C:ribosome"/>
    <property type="evidence" value="ECO:0007669"/>
    <property type="project" value="UniProtKB-KW"/>
</dbReference>
<evidence type="ECO:0000256" key="1">
    <source>
        <dbReference type="ARBA" id="ARBA00010618"/>
    </source>
</evidence>
<dbReference type="Pfam" id="PF17136">
    <property type="entry name" value="ribosomal_L24"/>
    <property type="match status" value="1"/>
</dbReference>
<keyword evidence="8" id="KW-1185">Reference proteome</keyword>
<keyword evidence="5" id="KW-0694">RNA-binding</keyword>
<reference evidence="7 8" key="1">
    <citation type="submission" date="2019-09" db="EMBL/GenBank/DDBJ databases">
        <title>Genome sequence and assembly of Taibaiella sp.</title>
        <authorList>
            <person name="Chhetri G."/>
        </authorList>
    </citation>
    <scope>NUCLEOTIDE SEQUENCE [LARGE SCALE GENOMIC DNA]</scope>
    <source>
        <strain evidence="7 8">KVB11</strain>
    </source>
</reference>
<dbReference type="GO" id="GO:0003735">
    <property type="term" value="F:structural constituent of ribosome"/>
    <property type="evidence" value="ECO:0007669"/>
    <property type="project" value="InterPro"/>
</dbReference>
<dbReference type="RefSeq" id="WP_150033037.1">
    <property type="nucleotide sequence ID" value="NZ_VWSH01000003.1"/>
</dbReference>
<organism evidence="7 8">
    <name type="scientific">Taibaiella lutea</name>
    <dbReference type="NCBI Taxonomy" id="2608001"/>
    <lineage>
        <taxon>Bacteria</taxon>
        <taxon>Pseudomonadati</taxon>
        <taxon>Bacteroidota</taxon>
        <taxon>Chitinophagia</taxon>
        <taxon>Chitinophagales</taxon>
        <taxon>Chitinophagaceae</taxon>
        <taxon>Taibaiella</taxon>
    </lineage>
</organism>
<comment type="subunit">
    <text evidence="5">Part of the 50S ribosomal subunit.</text>
</comment>
<comment type="caution">
    <text evidence="7">The sequence shown here is derived from an EMBL/GenBank/DDBJ whole genome shotgun (WGS) entry which is preliminary data.</text>
</comment>
<evidence type="ECO:0000256" key="2">
    <source>
        <dbReference type="ARBA" id="ARBA00022980"/>
    </source>
</evidence>
<dbReference type="InterPro" id="IPR041988">
    <property type="entry name" value="Ribosomal_uL24_KOW"/>
</dbReference>
<evidence type="ECO:0000313" key="7">
    <source>
        <dbReference type="EMBL" id="KAA5533289.1"/>
    </source>
</evidence>
<keyword evidence="2 5" id="KW-0689">Ribosomal protein</keyword>
<protein>
    <recommendedName>
        <fullName evidence="4 5">Large ribosomal subunit protein uL24</fullName>
    </recommendedName>
</protein>
<evidence type="ECO:0000256" key="4">
    <source>
        <dbReference type="ARBA" id="ARBA00035206"/>
    </source>
</evidence>
<dbReference type="InterPro" id="IPR057264">
    <property type="entry name" value="Ribosomal_uL24_C"/>
</dbReference>